<dbReference type="EMBL" id="HBIZ01030063">
    <property type="protein sequence ID" value="CAE0766550.1"/>
    <property type="molecule type" value="Transcribed_RNA"/>
</dbReference>
<dbReference type="AlphaFoldDB" id="A0A7S4BHZ5"/>
<organism evidence="1">
    <name type="scientific">Chrysotila carterae</name>
    <name type="common">Marine alga</name>
    <name type="synonym">Syracosphaera carterae</name>
    <dbReference type="NCBI Taxonomy" id="13221"/>
    <lineage>
        <taxon>Eukaryota</taxon>
        <taxon>Haptista</taxon>
        <taxon>Haptophyta</taxon>
        <taxon>Prymnesiophyceae</taxon>
        <taxon>Isochrysidales</taxon>
        <taxon>Isochrysidaceae</taxon>
        <taxon>Chrysotila</taxon>
    </lineage>
</organism>
<protein>
    <submittedName>
        <fullName evidence="1">Uncharacterized protein</fullName>
    </submittedName>
</protein>
<reference evidence="1" key="1">
    <citation type="submission" date="2021-01" db="EMBL/GenBank/DDBJ databases">
        <authorList>
            <person name="Corre E."/>
            <person name="Pelletier E."/>
            <person name="Niang G."/>
            <person name="Scheremetjew M."/>
            <person name="Finn R."/>
            <person name="Kale V."/>
            <person name="Holt S."/>
            <person name="Cochrane G."/>
            <person name="Meng A."/>
            <person name="Brown T."/>
            <person name="Cohen L."/>
        </authorList>
    </citation>
    <scope>NUCLEOTIDE SEQUENCE</scope>
    <source>
        <strain evidence="1">CCMP645</strain>
    </source>
</reference>
<gene>
    <name evidence="1" type="ORF">PCAR00345_LOCUS19162</name>
</gene>
<sequence length="369" mass="41029">MPPRASLRCLGFCGADDSVEPQLLHAISKQHEWVEWGVLFRTEKAGQPRYASDEWLKRGQLRRGKLRPADARVDVVFARRRRSPRHAPRTPRRVLNITTRPASRTRSLRPPARPPFFSRRRLPPDSRRLAAVNRRRVMRLAAHLCGTRVDELLRGDVAFVRRLHEEVGFGRVQINATSANGACVEAFGSDGGADECAAKLRAAFAQLPQVEFILQRNSETRPLWQRLLHEPSRNMSVLYDESMGLGISAASWPTPDEAVPFGFAGGLSPTNLQQELAKMDEIAAGRVIWVDMESSLRTELLDGRDIFDCNKAMLCVETVVAMGYQPGLDYAHDADGANKTDPSYVGTTDSDLADGADADAATRKKMKTS</sequence>
<evidence type="ECO:0000313" key="1">
    <source>
        <dbReference type="EMBL" id="CAE0766550.1"/>
    </source>
</evidence>
<accession>A0A7S4BHZ5</accession>
<proteinExistence type="predicted"/>
<name>A0A7S4BHZ5_CHRCT</name>